<evidence type="ECO:0000313" key="2">
    <source>
        <dbReference type="EMBL" id="KAF2739590.1"/>
    </source>
</evidence>
<evidence type="ECO:0000313" key="3">
    <source>
        <dbReference type="Proteomes" id="UP000799444"/>
    </source>
</evidence>
<protein>
    <submittedName>
        <fullName evidence="2">Uncharacterized protein</fullName>
    </submittedName>
</protein>
<dbReference type="Proteomes" id="UP000799444">
    <property type="component" value="Unassembled WGS sequence"/>
</dbReference>
<dbReference type="AlphaFoldDB" id="A0A9P4V8K1"/>
<evidence type="ECO:0000256" key="1">
    <source>
        <dbReference type="SAM" id="MobiDB-lite"/>
    </source>
</evidence>
<name>A0A9P4V8K1_9PLEO</name>
<proteinExistence type="predicted"/>
<gene>
    <name evidence="2" type="ORF">EJ04DRAFT_508477</name>
</gene>
<feature type="compositionally biased region" description="Polar residues" evidence="1">
    <location>
        <begin position="86"/>
        <end position="99"/>
    </location>
</feature>
<reference evidence="2" key="1">
    <citation type="journal article" date="2020" name="Stud. Mycol.">
        <title>101 Dothideomycetes genomes: a test case for predicting lifestyles and emergence of pathogens.</title>
        <authorList>
            <person name="Haridas S."/>
            <person name="Albert R."/>
            <person name="Binder M."/>
            <person name="Bloem J."/>
            <person name="Labutti K."/>
            <person name="Salamov A."/>
            <person name="Andreopoulos B."/>
            <person name="Baker S."/>
            <person name="Barry K."/>
            <person name="Bills G."/>
            <person name="Bluhm B."/>
            <person name="Cannon C."/>
            <person name="Castanera R."/>
            <person name="Culley D."/>
            <person name="Daum C."/>
            <person name="Ezra D."/>
            <person name="Gonzalez J."/>
            <person name="Henrissat B."/>
            <person name="Kuo A."/>
            <person name="Liang C."/>
            <person name="Lipzen A."/>
            <person name="Lutzoni F."/>
            <person name="Magnuson J."/>
            <person name="Mondo S."/>
            <person name="Nolan M."/>
            <person name="Ohm R."/>
            <person name="Pangilinan J."/>
            <person name="Park H.-J."/>
            <person name="Ramirez L."/>
            <person name="Alfaro M."/>
            <person name="Sun H."/>
            <person name="Tritt A."/>
            <person name="Yoshinaga Y."/>
            <person name="Zwiers L.-H."/>
            <person name="Turgeon B."/>
            <person name="Goodwin S."/>
            <person name="Spatafora J."/>
            <person name="Crous P."/>
            <person name="Grigoriev I."/>
        </authorList>
    </citation>
    <scope>NUCLEOTIDE SEQUENCE</scope>
    <source>
        <strain evidence="2">CBS 125425</strain>
    </source>
</reference>
<keyword evidence="3" id="KW-1185">Reference proteome</keyword>
<dbReference type="EMBL" id="ML996103">
    <property type="protein sequence ID" value="KAF2739590.1"/>
    <property type="molecule type" value="Genomic_DNA"/>
</dbReference>
<organism evidence="2 3">
    <name type="scientific">Polyplosphaeria fusca</name>
    <dbReference type="NCBI Taxonomy" id="682080"/>
    <lineage>
        <taxon>Eukaryota</taxon>
        <taxon>Fungi</taxon>
        <taxon>Dikarya</taxon>
        <taxon>Ascomycota</taxon>
        <taxon>Pezizomycotina</taxon>
        <taxon>Dothideomycetes</taxon>
        <taxon>Pleosporomycetidae</taxon>
        <taxon>Pleosporales</taxon>
        <taxon>Tetraplosphaeriaceae</taxon>
        <taxon>Polyplosphaeria</taxon>
    </lineage>
</organism>
<feature type="region of interest" description="Disordered" evidence="1">
    <location>
        <begin position="74"/>
        <end position="99"/>
    </location>
</feature>
<comment type="caution">
    <text evidence="2">The sequence shown here is derived from an EMBL/GenBank/DDBJ whole genome shotgun (WGS) entry which is preliminary data.</text>
</comment>
<accession>A0A9P4V8K1</accession>
<sequence>MFPSIIIIAYTQPTLQPYLADPLVHPNTPHPHHPIPLPTPHLYAALQPTKIPPPQQQRRPAACLSTRLAKRPATALPCPFSPHHQPPTTTDHNQQELTN</sequence>